<feature type="chain" id="PRO_5002654813" evidence="1">
    <location>
        <begin position="17"/>
        <end position="193"/>
    </location>
</feature>
<dbReference type="RefSeq" id="WP_005858222.1">
    <property type="nucleotide sequence ID" value="NZ_AAYA01000005.1"/>
</dbReference>
<gene>
    <name evidence="2" type="ORF">SSE37_16163</name>
</gene>
<dbReference type="PROSITE" id="PS51257">
    <property type="entry name" value="PROKAR_LIPOPROTEIN"/>
    <property type="match status" value="1"/>
</dbReference>
<name>A3K2F4_SAGS3</name>
<comment type="caution">
    <text evidence="2">The sequence shown here is derived from an EMBL/GenBank/DDBJ whole genome shotgun (WGS) entry which is preliminary data.</text>
</comment>
<feature type="signal peptide" evidence="1">
    <location>
        <begin position="1"/>
        <end position="16"/>
    </location>
</feature>
<keyword evidence="3" id="KW-1185">Reference proteome</keyword>
<evidence type="ECO:0000313" key="3">
    <source>
        <dbReference type="Proteomes" id="UP000005713"/>
    </source>
</evidence>
<organism evidence="2 3">
    <name type="scientific">Sagittula stellata (strain ATCC 700073 / DSM 11524 / E-37)</name>
    <dbReference type="NCBI Taxonomy" id="388399"/>
    <lineage>
        <taxon>Bacteria</taxon>
        <taxon>Pseudomonadati</taxon>
        <taxon>Pseudomonadota</taxon>
        <taxon>Alphaproteobacteria</taxon>
        <taxon>Rhodobacterales</taxon>
        <taxon>Roseobacteraceae</taxon>
        <taxon>Sagittula</taxon>
    </lineage>
</organism>
<sequence length="193" mass="19566">MRGTFLSVLAATLWLAACDMPDGGLTAASSGSTPPPEKIALAGGAVVVRGPEGYCIDPETSRSRNGQGVAVIASCFILSGGQTGYNVPPAIVTVTVGPKDPEGVVPDPAALAKAAGAPLLGAYEQDGLALAHLGGGGDKMLSEGDKRYWRGAFLQGGHMIGLALYAPEGDALAGRDGARMLRQVRDLIVRASP</sequence>
<dbReference type="GO" id="GO:0004160">
    <property type="term" value="F:dihydroxy-acid dehydratase activity"/>
    <property type="evidence" value="ECO:0007669"/>
    <property type="project" value="UniProtKB-EC"/>
</dbReference>
<dbReference type="eggNOG" id="ENOG5032GJ1">
    <property type="taxonomic scope" value="Bacteria"/>
</dbReference>
<dbReference type="AlphaFoldDB" id="A3K2F4"/>
<keyword evidence="1" id="KW-0732">Signal</keyword>
<evidence type="ECO:0000313" key="2">
    <source>
        <dbReference type="EMBL" id="EBA08363.1"/>
    </source>
</evidence>
<accession>A3K2F4</accession>
<keyword evidence="2" id="KW-0456">Lyase</keyword>
<dbReference type="EC" id="4.2.1.9" evidence="2"/>
<reference evidence="2 3" key="1">
    <citation type="submission" date="2006-06" db="EMBL/GenBank/DDBJ databases">
        <authorList>
            <person name="Moran M.A."/>
            <person name="Ferriera S."/>
            <person name="Johnson J."/>
            <person name="Kravitz S."/>
            <person name="Beeson K."/>
            <person name="Sutton G."/>
            <person name="Rogers Y.-H."/>
            <person name="Friedman R."/>
            <person name="Frazier M."/>
            <person name="Venter J.C."/>
        </authorList>
    </citation>
    <scope>NUCLEOTIDE SEQUENCE [LARGE SCALE GENOMIC DNA]</scope>
    <source>
        <strain evidence="2 3">E-37</strain>
    </source>
</reference>
<proteinExistence type="predicted"/>
<dbReference type="Proteomes" id="UP000005713">
    <property type="component" value="Unassembled WGS sequence"/>
</dbReference>
<protein>
    <submittedName>
        <fullName evidence="2">Dihydroxy-acid dehydratase</fullName>
        <ecNumber evidence="2">4.2.1.9</ecNumber>
    </submittedName>
</protein>
<evidence type="ECO:0000256" key="1">
    <source>
        <dbReference type="SAM" id="SignalP"/>
    </source>
</evidence>
<dbReference type="EMBL" id="AAYA01000005">
    <property type="protein sequence ID" value="EBA08363.1"/>
    <property type="molecule type" value="Genomic_DNA"/>
</dbReference>